<accession>A0A1Y6D063</accession>
<feature type="domain" description="YgjP-like metallopeptidase" evidence="1">
    <location>
        <begin position="17"/>
        <end position="227"/>
    </location>
</feature>
<organism evidence="2 3">
    <name type="scientific">Methylomagnum ishizawai</name>
    <dbReference type="NCBI Taxonomy" id="1760988"/>
    <lineage>
        <taxon>Bacteria</taxon>
        <taxon>Pseudomonadati</taxon>
        <taxon>Pseudomonadota</taxon>
        <taxon>Gammaproteobacteria</taxon>
        <taxon>Methylococcales</taxon>
        <taxon>Methylococcaceae</taxon>
        <taxon>Methylomagnum</taxon>
    </lineage>
</organism>
<evidence type="ECO:0000259" key="1">
    <source>
        <dbReference type="Pfam" id="PF01863"/>
    </source>
</evidence>
<dbReference type="AlphaFoldDB" id="A0A1Y6D063"/>
<keyword evidence="3" id="KW-1185">Reference proteome</keyword>
<dbReference type="EMBL" id="FXAM01000001">
    <property type="protein sequence ID" value="SMF95981.1"/>
    <property type="molecule type" value="Genomic_DNA"/>
</dbReference>
<dbReference type="PANTHER" id="PTHR30399:SF1">
    <property type="entry name" value="UTP PYROPHOSPHATASE"/>
    <property type="match status" value="1"/>
</dbReference>
<evidence type="ECO:0000313" key="2">
    <source>
        <dbReference type="EMBL" id="SMF95981.1"/>
    </source>
</evidence>
<dbReference type="Gene3D" id="3.30.2010.10">
    <property type="entry name" value="Metalloproteases ('zincins'), catalytic domain"/>
    <property type="match status" value="1"/>
</dbReference>
<dbReference type="PANTHER" id="PTHR30399">
    <property type="entry name" value="UNCHARACTERIZED PROTEIN YGJP"/>
    <property type="match status" value="1"/>
</dbReference>
<protein>
    <recommendedName>
        <fullName evidence="1">YgjP-like metallopeptidase domain-containing protein</fullName>
    </recommendedName>
</protein>
<dbReference type="STRING" id="1760988.SAMN02949497_3359"/>
<dbReference type="Proteomes" id="UP000192923">
    <property type="component" value="Unassembled WGS sequence"/>
</dbReference>
<name>A0A1Y6D063_9GAMM</name>
<dbReference type="InterPro" id="IPR053136">
    <property type="entry name" value="UTP_pyrophosphatase-like"/>
</dbReference>
<dbReference type="OrthoDB" id="9811177at2"/>
<sequence>MSAAAPGCRLRYSARAKRLRLVVKPAGAELVIPPGVDREQALAFLEQHRAWAERKLAEFRARAATATAPVGFLAGATLPFQGREVALDIVVSPDRRTYVEFDMGFRIALPATAAPTEPRVKAALFGWIKPWMADEAARIAARHAVRYGLEPRAIHIKRMKSRWGSCGTRGAINLNWLLAFAPPTVLEYVVVHELCHLRRRDHSAAFWDLVARHLPGWSQERHWLKRHGGELLRRFA</sequence>
<dbReference type="RefSeq" id="WP_085214665.1">
    <property type="nucleotide sequence ID" value="NZ_FXAM01000001.1"/>
</dbReference>
<evidence type="ECO:0000313" key="3">
    <source>
        <dbReference type="Proteomes" id="UP000192923"/>
    </source>
</evidence>
<proteinExistence type="predicted"/>
<gene>
    <name evidence="2" type="ORF">SAMN02949497_3359</name>
</gene>
<dbReference type="CDD" id="cd07344">
    <property type="entry name" value="M48_yhfN_like"/>
    <property type="match status" value="1"/>
</dbReference>
<dbReference type="InterPro" id="IPR002725">
    <property type="entry name" value="YgjP-like_metallopeptidase"/>
</dbReference>
<reference evidence="2 3" key="1">
    <citation type="submission" date="2016-12" db="EMBL/GenBank/DDBJ databases">
        <authorList>
            <person name="Song W.-J."/>
            <person name="Kurnit D.M."/>
        </authorList>
    </citation>
    <scope>NUCLEOTIDE SEQUENCE [LARGE SCALE GENOMIC DNA]</scope>
    <source>
        <strain evidence="2 3">175</strain>
    </source>
</reference>
<dbReference type="Pfam" id="PF01863">
    <property type="entry name" value="YgjP-like"/>
    <property type="match status" value="1"/>
</dbReference>